<evidence type="ECO:0000313" key="2">
    <source>
        <dbReference type="Proteomes" id="UP000789920"/>
    </source>
</evidence>
<comment type="caution">
    <text evidence="1">The sequence shown here is derived from an EMBL/GenBank/DDBJ whole genome shotgun (WGS) entry which is preliminary data.</text>
</comment>
<reference evidence="1" key="1">
    <citation type="submission" date="2021-06" db="EMBL/GenBank/DDBJ databases">
        <authorList>
            <person name="Kallberg Y."/>
            <person name="Tangrot J."/>
            <person name="Rosling A."/>
        </authorList>
    </citation>
    <scope>NUCLEOTIDE SEQUENCE</scope>
    <source>
        <strain evidence="1">MA461A</strain>
    </source>
</reference>
<proteinExistence type="predicted"/>
<sequence>MEKISSLSVHKSAQHTLPNIELSEEQTSLSSIPSSSSSNLSGFTQVAKDVVIETHDDNNISPDVECCEYHLSSDNKNLTNGDYISGNESISSNRKRLAFTIKSIQDDAIGNAIYGITKKVKYPTDEILR</sequence>
<organism evidence="1 2">
    <name type="scientific">Racocetra persica</name>
    <dbReference type="NCBI Taxonomy" id="160502"/>
    <lineage>
        <taxon>Eukaryota</taxon>
        <taxon>Fungi</taxon>
        <taxon>Fungi incertae sedis</taxon>
        <taxon>Mucoromycota</taxon>
        <taxon>Glomeromycotina</taxon>
        <taxon>Glomeromycetes</taxon>
        <taxon>Diversisporales</taxon>
        <taxon>Gigasporaceae</taxon>
        <taxon>Racocetra</taxon>
    </lineage>
</organism>
<protein>
    <submittedName>
        <fullName evidence="1">19991_t:CDS:1</fullName>
    </submittedName>
</protein>
<dbReference type="Proteomes" id="UP000789920">
    <property type="component" value="Unassembled WGS sequence"/>
</dbReference>
<keyword evidence="2" id="KW-1185">Reference proteome</keyword>
<dbReference type="EMBL" id="CAJVQC010002801">
    <property type="protein sequence ID" value="CAG8517480.1"/>
    <property type="molecule type" value="Genomic_DNA"/>
</dbReference>
<gene>
    <name evidence="1" type="ORF">RPERSI_LOCUS2543</name>
</gene>
<feature type="non-terminal residue" evidence="1">
    <location>
        <position position="129"/>
    </location>
</feature>
<name>A0ACA9LCF7_9GLOM</name>
<evidence type="ECO:0000313" key="1">
    <source>
        <dbReference type="EMBL" id="CAG8517480.1"/>
    </source>
</evidence>
<accession>A0ACA9LCF7</accession>